<accession>A0ABV6IWH9</accession>
<proteinExistence type="predicted"/>
<evidence type="ECO:0000313" key="2">
    <source>
        <dbReference type="EMBL" id="MFC0387960.1"/>
    </source>
</evidence>
<name>A0ABV6IWH9_9PROT</name>
<gene>
    <name evidence="2" type="ORF">ACFFIC_20800</name>
</gene>
<reference evidence="2 3" key="1">
    <citation type="submission" date="2024-09" db="EMBL/GenBank/DDBJ databases">
        <authorList>
            <person name="Sun Q."/>
            <person name="Mori K."/>
        </authorList>
    </citation>
    <scope>NUCLEOTIDE SEQUENCE [LARGE SCALE GENOMIC DNA]</scope>
    <source>
        <strain evidence="2 3">CCM 7468</strain>
    </source>
</reference>
<protein>
    <submittedName>
        <fullName evidence="2">DUF6894 family protein</fullName>
    </submittedName>
</protein>
<dbReference type="EMBL" id="JBHLVZ010000073">
    <property type="protein sequence ID" value="MFC0387960.1"/>
    <property type="molecule type" value="Genomic_DNA"/>
</dbReference>
<evidence type="ECO:0000259" key="1">
    <source>
        <dbReference type="Pfam" id="PF21834"/>
    </source>
</evidence>
<sequence>MPRYFFHIHDGACYIDEEGMELPNLSAARRMATKTAGAMLSDDPGQLWDGHPWRMVVTLRQEVICFVLRFSVEPAPVGI</sequence>
<keyword evidence="3" id="KW-1185">Reference proteome</keyword>
<dbReference type="Proteomes" id="UP001589789">
    <property type="component" value="Unassembled WGS sequence"/>
</dbReference>
<feature type="domain" description="DUF6894" evidence="1">
    <location>
        <begin position="3"/>
        <end position="70"/>
    </location>
</feature>
<comment type="caution">
    <text evidence="2">The sequence shown here is derived from an EMBL/GenBank/DDBJ whole genome shotgun (WGS) entry which is preliminary data.</text>
</comment>
<dbReference type="InterPro" id="IPR054189">
    <property type="entry name" value="DUF6894"/>
</dbReference>
<dbReference type="RefSeq" id="WP_377053911.1">
    <property type="nucleotide sequence ID" value="NZ_JBHLVZ010000073.1"/>
</dbReference>
<evidence type="ECO:0000313" key="3">
    <source>
        <dbReference type="Proteomes" id="UP001589789"/>
    </source>
</evidence>
<organism evidence="2 3">
    <name type="scientific">Muricoccus vinaceus</name>
    <dbReference type="NCBI Taxonomy" id="424704"/>
    <lineage>
        <taxon>Bacteria</taxon>
        <taxon>Pseudomonadati</taxon>
        <taxon>Pseudomonadota</taxon>
        <taxon>Alphaproteobacteria</taxon>
        <taxon>Acetobacterales</taxon>
        <taxon>Roseomonadaceae</taxon>
        <taxon>Muricoccus</taxon>
    </lineage>
</organism>
<dbReference type="Pfam" id="PF21834">
    <property type="entry name" value="DUF6894"/>
    <property type="match status" value="1"/>
</dbReference>